<keyword evidence="5" id="KW-0479">Metal-binding</keyword>
<evidence type="ECO:0000256" key="11">
    <source>
        <dbReference type="ARBA" id="ARBA00023317"/>
    </source>
</evidence>
<evidence type="ECO:0000259" key="14">
    <source>
        <dbReference type="Pfam" id="PF00224"/>
    </source>
</evidence>
<keyword evidence="11 15" id="KW-0670">Pyruvate</keyword>
<keyword evidence="10 13" id="KW-0324">Glycolysis</keyword>
<reference evidence="15 16" key="1">
    <citation type="journal article" date="2016" name="Nat. Commun.">
        <title>Thousands of microbial genomes shed light on interconnected biogeochemical processes in an aquifer system.</title>
        <authorList>
            <person name="Anantharaman K."/>
            <person name="Brown C.T."/>
            <person name="Hug L.A."/>
            <person name="Sharon I."/>
            <person name="Castelle C.J."/>
            <person name="Probst A.J."/>
            <person name="Thomas B.C."/>
            <person name="Singh A."/>
            <person name="Wilkins M.J."/>
            <person name="Karaoz U."/>
            <person name="Brodie E.L."/>
            <person name="Williams K.H."/>
            <person name="Hubbard S.S."/>
            <person name="Banfield J.F."/>
        </authorList>
    </citation>
    <scope>NUCLEOTIDE SEQUENCE [LARGE SCALE GENOMIC DNA]</scope>
</reference>
<dbReference type="FunFam" id="2.40.33.10:FF:000001">
    <property type="entry name" value="Pyruvate kinase"/>
    <property type="match status" value="1"/>
</dbReference>
<dbReference type="GO" id="GO:0016301">
    <property type="term" value="F:kinase activity"/>
    <property type="evidence" value="ECO:0007669"/>
    <property type="project" value="UniProtKB-KW"/>
</dbReference>
<evidence type="ECO:0000256" key="2">
    <source>
        <dbReference type="ARBA" id="ARBA00008663"/>
    </source>
</evidence>
<keyword evidence="9 13" id="KW-0460">Magnesium</keyword>
<sequence>MMLKHTKIGVTVGPACESVEILRSMVKAGMNFARLNFSHGNYESHAALINNLRAVEKETGEPIAILQDLQGPKIRLGLLPTEGVKLEVGQMVTISTDKVEYSGQELPLDYAGLQEYLRVDEIILIDDGRVELKIVKIEGPKIFCEIMDGGIVSSHKGLNFPNSKLGITILSNKDKDDLRFGVKSGVDIVALSFVRSAKDILDIKFLIKEIQKETGLEEADEPPIAVIAKIELHEAVENIQEILDVSDGVMIARGDLGLEMPAAQVPLIQKKIIDLANACAKPVIVATQMLDSMREASRPTRAEVSDVANAVIDHADALLLTNETAVGTHPVLVVKTMSDIIFATEKSSYDNMNLPPVHKKGTPVDIAITELSRLLAEEIDAKIILAASISGETGRMISHVRPTLP</sequence>
<evidence type="ECO:0000256" key="12">
    <source>
        <dbReference type="NCBIfam" id="TIGR01064"/>
    </source>
</evidence>
<dbReference type="InterPro" id="IPR015793">
    <property type="entry name" value="Pyrv_Knase_brl"/>
</dbReference>
<name>A0A1F6NKP4_9BACT</name>
<dbReference type="GO" id="GO:0030955">
    <property type="term" value="F:potassium ion binding"/>
    <property type="evidence" value="ECO:0007669"/>
    <property type="project" value="UniProtKB-UniRule"/>
</dbReference>
<dbReference type="InterPro" id="IPR036918">
    <property type="entry name" value="Pyrv_Knase_C_sf"/>
</dbReference>
<comment type="similarity">
    <text evidence="2 13">Belongs to the pyruvate kinase family.</text>
</comment>
<protein>
    <recommendedName>
        <fullName evidence="3 12">Pyruvate kinase</fullName>
        <ecNumber evidence="3 12">2.7.1.40</ecNumber>
    </recommendedName>
</protein>
<dbReference type="Pfam" id="PF00224">
    <property type="entry name" value="PK"/>
    <property type="match status" value="1"/>
</dbReference>
<feature type="domain" description="Pyruvate kinase barrel" evidence="14">
    <location>
        <begin position="4"/>
        <end position="333"/>
    </location>
</feature>
<dbReference type="AlphaFoldDB" id="A0A1F6NKP4"/>
<dbReference type="NCBIfam" id="TIGR01064">
    <property type="entry name" value="pyruv_kin"/>
    <property type="match status" value="1"/>
</dbReference>
<dbReference type="InterPro" id="IPR040442">
    <property type="entry name" value="Pyrv_kinase-like_dom_sf"/>
</dbReference>
<accession>A0A1F6NKP4</accession>
<comment type="catalytic activity">
    <reaction evidence="13">
        <text>pyruvate + ATP = phosphoenolpyruvate + ADP + H(+)</text>
        <dbReference type="Rhea" id="RHEA:18157"/>
        <dbReference type="ChEBI" id="CHEBI:15361"/>
        <dbReference type="ChEBI" id="CHEBI:15378"/>
        <dbReference type="ChEBI" id="CHEBI:30616"/>
        <dbReference type="ChEBI" id="CHEBI:58702"/>
        <dbReference type="ChEBI" id="CHEBI:456216"/>
        <dbReference type="EC" id="2.7.1.40"/>
    </reaction>
</comment>
<evidence type="ECO:0000256" key="6">
    <source>
        <dbReference type="ARBA" id="ARBA00022741"/>
    </source>
</evidence>
<evidence type="ECO:0000256" key="8">
    <source>
        <dbReference type="ARBA" id="ARBA00022840"/>
    </source>
</evidence>
<keyword evidence="8" id="KW-0067">ATP-binding</keyword>
<dbReference type="InterPro" id="IPR015813">
    <property type="entry name" value="Pyrv/PenolPyrv_kinase-like_dom"/>
</dbReference>
<evidence type="ECO:0000256" key="10">
    <source>
        <dbReference type="ARBA" id="ARBA00023152"/>
    </source>
</evidence>
<dbReference type="NCBIfam" id="NF004491">
    <property type="entry name" value="PRK05826.1"/>
    <property type="match status" value="1"/>
</dbReference>
<keyword evidence="6" id="KW-0547">Nucleotide-binding</keyword>
<evidence type="ECO:0000256" key="13">
    <source>
        <dbReference type="RuleBase" id="RU000504"/>
    </source>
</evidence>
<dbReference type="InterPro" id="IPR011037">
    <property type="entry name" value="Pyrv_Knase-like_insert_dom_sf"/>
</dbReference>
<keyword evidence="7 13" id="KW-0418">Kinase</keyword>
<gene>
    <name evidence="15" type="ORF">A2261_02890</name>
</gene>
<dbReference type="PRINTS" id="PR01050">
    <property type="entry name" value="PYRUVTKNASE"/>
</dbReference>
<dbReference type="SUPFAM" id="SSF51621">
    <property type="entry name" value="Phosphoenolpyruvate/pyruvate domain"/>
    <property type="match status" value="1"/>
</dbReference>
<comment type="pathway">
    <text evidence="1 13">Carbohydrate degradation; glycolysis; pyruvate from D-glyceraldehyde 3-phosphate: step 5/5.</text>
</comment>
<dbReference type="GO" id="GO:0004743">
    <property type="term" value="F:pyruvate kinase activity"/>
    <property type="evidence" value="ECO:0007669"/>
    <property type="project" value="UniProtKB-UniRule"/>
</dbReference>
<dbReference type="UniPathway" id="UPA00109">
    <property type="reaction ID" value="UER00188"/>
</dbReference>
<keyword evidence="4 13" id="KW-0808">Transferase</keyword>
<evidence type="ECO:0000256" key="9">
    <source>
        <dbReference type="ARBA" id="ARBA00022842"/>
    </source>
</evidence>
<dbReference type="Gene3D" id="3.40.1380.20">
    <property type="entry name" value="Pyruvate kinase, C-terminal domain"/>
    <property type="match status" value="1"/>
</dbReference>
<dbReference type="InterPro" id="IPR015806">
    <property type="entry name" value="Pyrv_Knase_insert_dom_sf"/>
</dbReference>
<dbReference type="Proteomes" id="UP000177803">
    <property type="component" value="Unassembled WGS sequence"/>
</dbReference>
<dbReference type="Gene3D" id="2.40.33.10">
    <property type="entry name" value="PK beta-barrel domain-like"/>
    <property type="match status" value="1"/>
</dbReference>
<evidence type="ECO:0000313" key="15">
    <source>
        <dbReference type="EMBL" id="OGH84350.1"/>
    </source>
</evidence>
<evidence type="ECO:0000256" key="4">
    <source>
        <dbReference type="ARBA" id="ARBA00022679"/>
    </source>
</evidence>
<evidence type="ECO:0000256" key="5">
    <source>
        <dbReference type="ARBA" id="ARBA00022723"/>
    </source>
</evidence>
<dbReference type="GO" id="GO:0005524">
    <property type="term" value="F:ATP binding"/>
    <property type="evidence" value="ECO:0007669"/>
    <property type="project" value="UniProtKB-KW"/>
</dbReference>
<dbReference type="EMBL" id="MFQR01000027">
    <property type="protein sequence ID" value="OGH84350.1"/>
    <property type="molecule type" value="Genomic_DNA"/>
</dbReference>
<dbReference type="PANTHER" id="PTHR11817">
    <property type="entry name" value="PYRUVATE KINASE"/>
    <property type="match status" value="1"/>
</dbReference>
<dbReference type="SUPFAM" id="SSF52935">
    <property type="entry name" value="PK C-terminal domain-like"/>
    <property type="match status" value="1"/>
</dbReference>
<dbReference type="Gene3D" id="3.20.20.60">
    <property type="entry name" value="Phosphoenolpyruvate-binding domains"/>
    <property type="match status" value="1"/>
</dbReference>
<dbReference type="EC" id="2.7.1.40" evidence="3 12"/>
<evidence type="ECO:0000256" key="7">
    <source>
        <dbReference type="ARBA" id="ARBA00022777"/>
    </source>
</evidence>
<evidence type="ECO:0000256" key="3">
    <source>
        <dbReference type="ARBA" id="ARBA00012142"/>
    </source>
</evidence>
<feature type="non-terminal residue" evidence="15">
    <location>
        <position position="405"/>
    </location>
</feature>
<evidence type="ECO:0000313" key="16">
    <source>
        <dbReference type="Proteomes" id="UP000177803"/>
    </source>
</evidence>
<comment type="caution">
    <text evidence="15">The sequence shown here is derived from an EMBL/GenBank/DDBJ whole genome shotgun (WGS) entry which is preliminary data.</text>
</comment>
<proteinExistence type="inferred from homology"/>
<dbReference type="InterPro" id="IPR001697">
    <property type="entry name" value="Pyr_Knase"/>
</dbReference>
<dbReference type="SUPFAM" id="SSF50800">
    <property type="entry name" value="PK beta-barrel domain-like"/>
    <property type="match status" value="1"/>
</dbReference>
<evidence type="ECO:0000256" key="1">
    <source>
        <dbReference type="ARBA" id="ARBA00004997"/>
    </source>
</evidence>
<dbReference type="GO" id="GO:0000287">
    <property type="term" value="F:magnesium ion binding"/>
    <property type="evidence" value="ECO:0007669"/>
    <property type="project" value="UniProtKB-UniRule"/>
</dbReference>
<organism evidence="15 16">
    <name type="scientific">Candidatus Magasanikbacteria bacterium RIFOXYA2_FULL_44_8</name>
    <dbReference type="NCBI Taxonomy" id="1798696"/>
    <lineage>
        <taxon>Bacteria</taxon>
        <taxon>Candidatus Magasanikiibacteriota</taxon>
    </lineage>
</organism>
<dbReference type="NCBIfam" id="NF004978">
    <property type="entry name" value="PRK06354.1"/>
    <property type="match status" value="1"/>
</dbReference>